<dbReference type="Gene3D" id="3.40.50.2300">
    <property type="match status" value="1"/>
</dbReference>
<dbReference type="SMART" id="SM00448">
    <property type="entry name" value="REC"/>
    <property type="match status" value="1"/>
</dbReference>
<proteinExistence type="predicted"/>
<evidence type="ECO:0000256" key="3">
    <source>
        <dbReference type="ARBA" id="ARBA00022553"/>
    </source>
</evidence>
<dbReference type="OrthoDB" id="717811at2"/>
<dbReference type="PROSITE" id="PS50109">
    <property type="entry name" value="HIS_KIN"/>
    <property type="match status" value="1"/>
</dbReference>
<evidence type="ECO:0000256" key="7">
    <source>
        <dbReference type="PROSITE-ProRule" id="PRU00169"/>
    </source>
</evidence>
<keyword evidence="6" id="KW-0804">Transcription</keyword>
<keyword evidence="8" id="KW-0472">Membrane</keyword>
<dbReference type="InterPro" id="IPR013783">
    <property type="entry name" value="Ig-like_fold"/>
</dbReference>
<dbReference type="Pfam" id="PF00512">
    <property type="entry name" value="HisKA"/>
    <property type="match status" value="1"/>
</dbReference>
<sequence length="1412" mass="159852">MNFKQTLILCLLSISSMLSAQNKILTNSRHISSADGLPSNQIFDMTQDADGYIWMAAANGLCRYDGYHFYNIYNLGPESDPIHGVVGYVFPDDDKRHLWMRTSTYVYCCYDLQAGGFIDFTNKGDHARTYRRFIRGKQGVVWMFDDESGVRRVKGNTDGPVNCTDYTKANGGLPINHVNDAFEDTQARLWAMTSSGITIINAQGKARTIAKGIFFRRGIQIGKQMLALTNTGLVYAFDENGRELRRIPIAADVNNIKMVSASFQWHGCWMIMTNNQTIMVNPKQGTAAATEQYHVRSGAVMEGLTNDDNYFVSNSTGILYVFPAQGDMRVLNLMQGVKSTVERFRRYNIKKGADGQYYIASYGNGLFVYDIQHDRLQHYSATSPWAIVGNSYLNNILIDRSGCIWLSEESTGLTCILPPDKTNADYFYPQPNRKGDWSNFVRMVNFTGGSRVLLSTRDNMLYEVNPTTWQTTTASSLPAAVYAYFKDSRGHQWMGTRGGGLYIDGKPIDFPSTQIYDITEDPLGRLWIATWGDGLFVVRLEADGLLNITHLMKRSYNESLIRIIRADNRHHYWLATNNGVYHIDMLKKTLTDDDFISHNIQHGDFPFDEISCLMPDSAGNIWVGGRGGGLQKCRYQDGKFSIQQGYTTHDGLITNNILSITSDRQGNVWAGTDNGITCIRKDGKVNSYQFGHTLESNIYSENSTAMLPDGRLLFGTAYGMMILEPERLNADTPEKAGRPIITMVSINGVARYLTTSDRRLVLSHDQNSIELGFSNLDYAGIASTQYRYYMEGLEHDWRQLTSDNSARYNGLPPGTYQFHLSSLNKNNQWSEEYVFTVIIRQPWYNTWWAWLIYLFIIGVLCWYFYRSWRRNFELDQQIRVEKELTTFRLNFFTHIAHEFRTPLAIISGAADKLTQKGNDTQVSRSAVQTVRRGTLRLTKLVNQLMEFRRINTGNQRLAVVEDDIIKLARTTCDEFREVAARKDQSLTFTPFAHQHRLTFDPHLIETILYNLLSNAIKYTPQGGSISLKAKLSDDQQQLQLIVEDSGPGISELQIPQLYQPFMHGYVSQGGMGIGLYTAYQSALLHKGRLAYERIAAEGGSRFIVTIPATADVYSADDYAGSTAVNTQYEPEPTPDHIRELAPVAFNENYTVAIIEDDPDMLDQIRESVGRYFRTISYTEGKKALSDIGEQQPSLILCDVMLPDVNGFEIVRQLRANEATRNTPMIMLTALDGDDQLLRGYKAGADDYMVKPCNFELLVLRITQLIQWYGRLQQNAQSPMVRSSSAGLQGKNGQSSMVNAPIITDEADQRFREKMETIVAQRLGDANFNVDTLASLLKMGRTKFYGKMKEFTGMSPNSYLQNERLKRAAELLIEGDLNVTEVSYKVGFQSPTYFYKCFKEKYGVPPSKFGKSK</sequence>
<dbReference type="InterPro" id="IPR036097">
    <property type="entry name" value="HisK_dim/P_sf"/>
</dbReference>
<dbReference type="RefSeq" id="WP_073044007.1">
    <property type="nucleotide sequence ID" value="NZ_FRCJ01000002.1"/>
</dbReference>
<dbReference type="Gene3D" id="3.30.565.10">
    <property type="entry name" value="Histidine kinase-like ATPase, C-terminal domain"/>
    <property type="match status" value="1"/>
</dbReference>
<dbReference type="Gene3D" id="2.60.40.10">
    <property type="entry name" value="Immunoglobulins"/>
    <property type="match status" value="1"/>
</dbReference>
<dbReference type="SUPFAM" id="SSF52172">
    <property type="entry name" value="CheY-like"/>
    <property type="match status" value="1"/>
</dbReference>
<feature type="signal peptide" evidence="9">
    <location>
        <begin position="1"/>
        <end position="20"/>
    </location>
</feature>
<dbReference type="InterPro" id="IPR036890">
    <property type="entry name" value="HATPase_C_sf"/>
</dbReference>
<feature type="domain" description="Histidine kinase" evidence="11">
    <location>
        <begin position="894"/>
        <end position="1110"/>
    </location>
</feature>
<reference evidence="13 14" key="1">
    <citation type="submission" date="2016-11" db="EMBL/GenBank/DDBJ databases">
        <authorList>
            <person name="Jaros S."/>
            <person name="Januszkiewicz K."/>
            <person name="Wedrychowicz H."/>
        </authorList>
    </citation>
    <scope>NUCLEOTIDE SEQUENCE [LARGE SCALE GENOMIC DNA]</scope>
    <source>
        <strain evidence="13 14">BPI-34</strain>
    </source>
</reference>
<dbReference type="SUPFAM" id="SSF63829">
    <property type="entry name" value="Calcium-dependent phosphotriesterase"/>
    <property type="match status" value="3"/>
</dbReference>
<protein>
    <recommendedName>
        <fullName evidence="2">histidine kinase</fullName>
        <ecNumber evidence="2">2.7.13.3</ecNumber>
    </recommendedName>
</protein>
<dbReference type="SUPFAM" id="SSF55874">
    <property type="entry name" value="ATPase domain of HSP90 chaperone/DNA topoisomerase II/histidine kinase"/>
    <property type="match status" value="1"/>
</dbReference>
<dbReference type="InterPro" id="IPR001789">
    <property type="entry name" value="Sig_transdc_resp-reg_receiver"/>
</dbReference>
<keyword evidence="8" id="KW-0812">Transmembrane</keyword>
<feature type="modified residue" description="4-aspartylphosphate" evidence="7">
    <location>
        <position position="1198"/>
    </location>
</feature>
<dbReference type="InterPro" id="IPR018062">
    <property type="entry name" value="HTH_AraC-typ_CS"/>
</dbReference>
<dbReference type="Pfam" id="PF07495">
    <property type="entry name" value="Y_Y_Y"/>
    <property type="match status" value="1"/>
</dbReference>
<feature type="domain" description="HTH araC/xylS-type" evidence="10">
    <location>
        <begin position="1312"/>
        <end position="1411"/>
    </location>
</feature>
<dbReference type="Gene3D" id="2.130.10.10">
    <property type="entry name" value="YVTN repeat-like/Quinoprotein amine dehydrogenase"/>
    <property type="match status" value="3"/>
</dbReference>
<dbReference type="Pfam" id="PF07494">
    <property type="entry name" value="Reg_prop"/>
    <property type="match status" value="4"/>
</dbReference>
<feature type="transmembrane region" description="Helical" evidence="8">
    <location>
        <begin position="847"/>
        <end position="865"/>
    </location>
</feature>
<evidence type="ECO:0000256" key="2">
    <source>
        <dbReference type="ARBA" id="ARBA00012438"/>
    </source>
</evidence>
<dbReference type="PROSITE" id="PS00041">
    <property type="entry name" value="HTH_ARAC_FAMILY_1"/>
    <property type="match status" value="1"/>
</dbReference>
<dbReference type="InterPro" id="IPR009057">
    <property type="entry name" value="Homeodomain-like_sf"/>
</dbReference>
<dbReference type="InterPro" id="IPR005467">
    <property type="entry name" value="His_kinase_dom"/>
</dbReference>
<comment type="catalytic activity">
    <reaction evidence="1">
        <text>ATP + protein L-histidine = ADP + protein N-phospho-L-histidine.</text>
        <dbReference type="EC" id="2.7.13.3"/>
    </reaction>
</comment>
<dbReference type="InterPro" id="IPR011006">
    <property type="entry name" value="CheY-like_superfamily"/>
</dbReference>
<keyword evidence="8" id="KW-1133">Transmembrane helix</keyword>
<dbReference type="CDD" id="cd00082">
    <property type="entry name" value="HisKA"/>
    <property type="match status" value="1"/>
</dbReference>
<dbReference type="SMART" id="SM00342">
    <property type="entry name" value="HTH_ARAC"/>
    <property type="match status" value="1"/>
</dbReference>
<accession>A0A1M7GDL1</accession>
<dbReference type="InterPro" id="IPR011110">
    <property type="entry name" value="Reg_prop"/>
</dbReference>
<evidence type="ECO:0000256" key="1">
    <source>
        <dbReference type="ARBA" id="ARBA00000085"/>
    </source>
</evidence>
<dbReference type="PROSITE" id="PS50110">
    <property type="entry name" value="RESPONSE_REGULATORY"/>
    <property type="match status" value="1"/>
</dbReference>
<dbReference type="EMBL" id="FRCJ01000002">
    <property type="protein sequence ID" value="SHM14188.1"/>
    <property type="molecule type" value="Genomic_DNA"/>
</dbReference>
<gene>
    <name evidence="13" type="ORF">SAMN04488494_1433</name>
</gene>
<evidence type="ECO:0000259" key="10">
    <source>
        <dbReference type="PROSITE" id="PS01124"/>
    </source>
</evidence>
<dbReference type="InterPro" id="IPR011123">
    <property type="entry name" value="Y_Y_Y"/>
</dbReference>
<feature type="domain" description="Response regulatory" evidence="12">
    <location>
        <begin position="1150"/>
        <end position="1265"/>
    </location>
</feature>
<evidence type="ECO:0000256" key="5">
    <source>
        <dbReference type="ARBA" id="ARBA00023125"/>
    </source>
</evidence>
<keyword evidence="4" id="KW-0805">Transcription regulation</keyword>
<dbReference type="InterPro" id="IPR003594">
    <property type="entry name" value="HATPase_dom"/>
</dbReference>
<evidence type="ECO:0000313" key="14">
    <source>
        <dbReference type="Proteomes" id="UP000184280"/>
    </source>
</evidence>
<feature type="chain" id="PRO_5013110871" description="histidine kinase" evidence="9">
    <location>
        <begin position="21"/>
        <end position="1412"/>
    </location>
</feature>
<dbReference type="SMART" id="SM00387">
    <property type="entry name" value="HATPase_c"/>
    <property type="match status" value="1"/>
</dbReference>
<dbReference type="SUPFAM" id="SSF47384">
    <property type="entry name" value="Homodimeric domain of signal transducing histidine kinase"/>
    <property type="match status" value="1"/>
</dbReference>
<dbReference type="Pfam" id="PF02518">
    <property type="entry name" value="HATPase_c"/>
    <property type="match status" value="1"/>
</dbReference>
<dbReference type="InterPro" id="IPR003661">
    <property type="entry name" value="HisK_dim/P_dom"/>
</dbReference>
<dbReference type="PANTHER" id="PTHR43547:SF2">
    <property type="entry name" value="HYBRID SIGNAL TRANSDUCTION HISTIDINE KINASE C"/>
    <property type="match status" value="1"/>
</dbReference>
<keyword evidence="3 7" id="KW-0597">Phosphoprotein</keyword>
<dbReference type="SUPFAM" id="SSF46689">
    <property type="entry name" value="Homeodomain-like"/>
    <property type="match status" value="1"/>
</dbReference>
<dbReference type="Pfam" id="PF00072">
    <property type="entry name" value="Response_reg"/>
    <property type="match status" value="1"/>
</dbReference>
<dbReference type="Gene3D" id="1.10.287.130">
    <property type="match status" value="1"/>
</dbReference>
<keyword evidence="5" id="KW-0238">DNA-binding</keyword>
<evidence type="ECO:0000256" key="9">
    <source>
        <dbReference type="SAM" id="SignalP"/>
    </source>
</evidence>
<evidence type="ECO:0000259" key="12">
    <source>
        <dbReference type="PROSITE" id="PS50110"/>
    </source>
</evidence>
<dbReference type="GO" id="GO:0000155">
    <property type="term" value="F:phosphorelay sensor kinase activity"/>
    <property type="evidence" value="ECO:0007669"/>
    <property type="project" value="InterPro"/>
</dbReference>
<dbReference type="Pfam" id="PF12833">
    <property type="entry name" value="HTH_18"/>
    <property type="match status" value="1"/>
</dbReference>
<dbReference type="InterPro" id="IPR015943">
    <property type="entry name" value="WD40/YVTN_repeat-like_dom_sf"/>
</dbReference>
<evidence type="ECO:0000259" key="11">
    <source>
        <dbReference type="PROSITE" id="PS50109"/>
    </source>
</evidence>
<name>A0A1M7GDL1_XYLRU</name>
<organism evidence="13 14">
    <name type="scientific">Xylanibacter ruminicola</name>
    <name type="common">Prevotella ruminicola</name>
    <dbReference type="NCBI Taxonomy" id="839"/>
    <lineage>
        <taxon>Bacteria</taxon>
        <taxon>Pseudomonadati</taxon>
        <taxon>Bacteroidota</taxon>
        <taxon>Bacteroidia</taxon>
        <taxon>Bacteroidales</taxon>
        <taxon>Prevotellaceae</taxon>
        <taxon>Xylanibacter</taxon>
    </lineage>
</organism>
<dbReference type="EC" id="2.7.13.3" evidence="2"/>
<evidence type="ECO:0000313" key="13">
    <source>
        <dbReference type="EMBL" id="SHM14188.1"/>
    </source>
</evidence>
<dbReference type="CDD" id="cd17574">
    <property type="entry name" value="REC_OmpR"/>
    <property type="match status" value="1"/>
</dbReference>
<evidence type="ECO:0000256" key="6">
    <source>
        <dbReference type="ARBA" id="ARBA00023163"/>
    </source>
</evidence>
<dbReference type="GO" id="GO:0043565">
    <property type="term" value="F:sequence-specific DNA binding"/>
    <property type="evidence" value="ECO:0007669"/>
    <property type="project" value="InterPro"/>
</dbReference>
<evidence type="ECO:0000256" key="8">
    <source>
        <dbReference type="SAM" id="Phobius"/>
    </source>
</evidence>
<dbReference type="SMART" id="SM00388">
    <property type="entry name" value="HisKA"/>
    <property type="match status" value="1"/>
</dbReference>
<dbReference type="PANTHER" id="PTHR43547">
    <property type="entry name" value="TWO-COMPONENT HISTIDINE KINASE"/>
    <property type="match status" value="1"/>
</dbReference>
<dbReference type="Proteomes" id="UP000184280">
    <property type="component" value="Unassembled WGS sequence"/>
</dbReference>
<dbReference type="GO" id="GO:0003700">
    <property type="term" value="F:DNA-binding transcription factor activity"/>
    <property type="evidence" value="ECO:0007669"/>
    <property type="project" value="InterPro"/>
</dbReference>
<evidence type="ECO:0000256" key="4">
    <source>
        <dbReference type="ARBA" id="ARBA00023015"/>
    </source>
</evidence>
<dbReference type="Gene3D" id="1.10.10.60">
    <property type="entry name" value="Homeodomain-like"/>
    <property type="match status" value="2"/>
</dbReference>
<dbReference type="PROSITE" id="PS01124">
    <property type="entry name" value="HTH_ARAC_FAMILY_2"/>
    <property type="match status" value="1"/>
</dbReference>
<dbReference type="InterPro" id="IPR018060">
    <property type="entry name" value="HTH_AraC"/>
</dbReference>
<keyword evidence="9" id="KW-0732">Signal</keyword>